<name>A0A0A9GKZ4_ARUDO</name>
<sequence>MKSGAIPSLVWE</sequence>
<evidence type="ECO:0000313" key="1">
    <source>
        <dbReference type="EMBL" id="JAE23216.1"/>
    </source>
</evidence>
<protein>
    <submittedName>
        <fullName evidence="1">Uncharacterized protein</fullName>
    </submittedName>
</protein>
<reference evidence="1" key="1">
    <citation type="submission" date="2014-09" db="EMBL/GenBank/DDBJ databases">
        <authorList>
            <person name="Magalhaes I.L.F."/>
            <person name="Oliveira U."/>
            <person name="Santos F.R."/>
            <person name="Vidigal T.H.D.A."/>
            <person name="Brescovit A.D."/>
            <person name="Santos A.J."/>
        </authorList>
    </citation>
    <scope>NUCLEOTIDE SEQUENCE</scope>
    <source>
        <tissue evidence="1">Shoot tissue taken approximately 20 cm above the soil surface</tissue>
    </source>
</reference>
<organism evidence="1">
    <name type="scientific">Arundo donax</name>
    <name type="common">Giant reed</name>
    <name type="synonym">Donax arundinaceus</name>
    <dbReference type="NCBI Taxonomy" id="35708"/>
    <lineage>
        <taxon>Eukaryota</taxon>
        <taxon>Viridiplantae</taxon>
        <taxon>Streptophyta</taxon>
        <taxon>Embryophyta</taxon>
        <taxon>Tracheophyta</taxon>
        <taxon>Spermatophyta</taxon>
        <taxon>Magnoliopsida</taxon>
        <taxon>Liliopsida</taxon>
        <taxon>Poales</taxon>
        <taxon>Poaceae</taxon>
        <taxon>PACMAD clade</taxon>
        <taxon>Arundinoideae</taxon>
        <taxon>Arundineae</taxon>
        <taxon>Arundo</taxon>
    </lineage>
</organism>
<dbReference type="EMBL" id="GBRH01174680">
    <property type="protein sequence ID" value="JAE23216.1"/>
    <property type="molecule type" value="Transcribed_RNA"/>
</dbReference>
<accession>A0A0A9GKZ4</accession>
<reference evidence="1" key="2">
    <citation type="journal article" date="2015" name="Data Brief">
        <title>Shoot transcriptome of the giant reed, Arundo donax.</title>
        <authorList>
            <person name="Barrero R.A."/>
            <person name="Guerrero F.D."/>
            <person name="Moolhuijzen P."/>
            <person name="Goolsby J.A."/>
            <person name="Tidwell J."/>
            <person name="Bellgard S.E."/>
            <person name="Bellgard M.I."/>
        </authorList>
    </citation>
    <scope>NUCLEOTIDE SEQUENCE</scope>
    <source>
        <tissue evidence="1">Shoot tissue taken approximately 20 cm above the soil surface</tissue>
    </source>
</reference>
<proteinExistence type="predicted"/>